<dbReference type="RefSeq" id="WP_386104129.1">
    <property type="nucleotide sequence ID" value="NZ_JBHTJR010000004.1"/>
</dbReference>
<keyword evidence="2" id="KW-1185">Reference proteome</keyword>
<accession>A0ABW3JM94</accession>
<dbReference type="EMBL" id="JBHTJR010000004">
    <property type="protein sequence ID" value="MFD0991635.1"/>
    <property type="molecule type" value="Genomic_DNA"/>
</dbReference>
<evidence type="ECO:0000313" key="2">
    <source>
        <dbReference type="Proteomes" id="UP001597062"/>
    </source>
</evidence>
<organism evidence="1 2">
    <name type="scientific">Tenacibaculum geojense</name>
    <dbReference type="NCBI Taxonomy" id="915352"/>
    <lineage>
        <taxon>Bacteria</taxon>
        <taxon>Pseudomonadati</taxon>
        <taxon>Bacteroidota</taxon>
        <taxon>Flavobacteriia</taxon>
        <taxon>Flavobacteriales</taxon>
        <taxon>Flavobacteriaceae</taxon>
        <taxon>Tenacibaculum</taxon>
    </lineage>
</organism>
<comment type="caution">
    <text evidence="1">The sequence shown here is derived from an EMBL/GenBank/DDBJ whole genome shotgun (WGS) entry which is preliminary data.</text>
</comment>
<gene>
    <name evidence="1" type="ORF">ACFQ1U_00310</name>
</gene>
<evidence type="ECO:0000313" key="1">
    <source>
        <dbReference type="EMBL" id="MFD0991635.1"/>
    </source>
</evidence>
<dbReference type="Proteomes" id="UP001597062">
    <property type="component" value="Unassembled WGS sequence"/>
</dbReference>
<reference evidence="2" key="1">
    <citation type="journal article" date="2019" name="Int. J. Syst. Evol. Microbiol.">
        <title>The Global Catalogue of Microorganisms (GCM) 10K type strain sequencing project: providing services to taxonomists for standard genome sequencing and annotation.</title>
        <authorList>
            <consortium name="The Broad Institute Genomics Platform"/>
            <consortium name="The Broad Institute Genome Sequencing Center for Infectious Disease"/>
            <person name="Wu L."/>
            <person name="Ma J."/>
        </authorList>
    </citation>
    <scope>NUCLEOTIDE SEQUENCE [LARGE SCALE GENOMIC DNA]</scope>
    <source>
        <strain evidence="2">CCUG 60527</strain>
    </source>
</reference>
<proteinExistence type="predicted"/>
<protein>
    <submittedName>
        <fullName evidence="1">Uncharacterized protein</fullName>
    </submittedName>
</protein>
<sequence>MKQFIGIDSKDISGILIFSKSFGKIEQFKIVAISRRSNSDILIGLISCREFSRLNS</sequence>
<name>A0ABW3JM94_9FLAO</name>